<feature type="transmembrane region" description="Helical" evidence="2">
    <location>
        <begin position="128"/>
        <end position="147"/>
    </location>
</feature>
<keyword evidence="4" id="KW-1185">Reference proteome</keyword>
<evidence type="ECO:0000313" key="4">
    <source>
        <dbReference type="Proteomes" id="UP001443914"/>
    </source>
</evidence>
<protein>
    <submittedName>
        <fullName evidence="3">Uncharacterized protein</fullName>
    </submittedName>
</protein>
<evidence type="ECO:0000313" key="3">
    <source>
        <dbReference type="EMBL" id="KAK9700164.1"/>
    </source>
</evidence>
<dbReference type="Proteomes" id="UP001443914">
    <property type="component" value="Unassembled WGS sequence"/>
</dbReference>
<dbReference type="EMBL" id="JBDFQZ010000008">
    <property type="protein sequence ID" value="KAK9700164.1"/>
    <property type="molecule type" value="Genomic_DNA"/>
</dbReference>
<feature type="transmembrane region" description="Helical" evidence="2">
    <location>
        <begin position="12"/>
        <end position="36"/>
    </location>
</feature>
<feature type="transmembrane region" description="Helical" evidence="2">
    <location>
        <begin position="86"/>
        <end position="108"/>
    </location>
</feature>
<dbReference type="Pfam" id="PF05512">
    <property type="entry name" value="AWPM-19"/>
    <property type="match status" value="1"/>
</dbReference>
<keyword evidence="2" id="KW-0472">Membrane</keyword>
<comment type="caution">
    <text evidence="3">The sequence shown here is derived from an EMBL/GenBank/DDBJ whole genome shotgun (WGS) entry which is preliminary data.</text>
</comment>
<proteinExistence type="predicted"/>
<feature type="compositionally biased region" description="Polar residues" evidence="1">
    <location>
        <begin position="175"/>
        <end position="184"/>
    </location>
</feature>
<evidence type="ECO:0000256" key="1">
    <source>
        <dbReference type="SAM" id="MobiDB-lite"/>
    </source>
</evidence>
<reference evidence="3" key="1">
    <citation type="submission" date="2024-03" db="EMBL/GenBank/DDBJ databases">
        <title>WGS assembly of Saponaria officinalis var. Norfolk2.</title>
        <authorList>
            <person name="Jenkins J."/>
            <person name="Shu S."/>
            <person name="Grimwood J."/>
            <person name="Barry K."/>
            <person name="Goodstein D."/>
            <person name="Schmutz J."/>
            <person name="Leebens-Mack J."/>
            <person name="Osbourn A."/>
        </authorList>
    </citation>
    <scope>NUCLEOTIDE SEQUENCE [LARGE SCALE GENOMIC DNA]</scope>
    <source>
        <strain evidence="3">JIC</strain>
    </source>
</reference>
<name>A0AAW1JAM4_SAPOF</name>
<feature type="region of interest" description="Disordered" evidence="1">
    <location>
        <begin position="157"/>
        <end position="184"/>
    </location>
</feature>
<accession>A0AAW1JAM4</accession>
<feature type="transmembrane region" description="Helical" evidence="2">
    <location>
        <begin position="57"/>
        <end position="80"/>
    </location>
</feature>
<dbReference type="AlphaFoldDB" id="A0AAW1JAM4"/>
<dbReference type="PANTHER" id="PTHR33294">
    <property type="entry name" value="AWPM-19-LIKE FAMILY PROTEIN"/>
    <property type="match status" value="1"/>
</dbReference>
<dbReference type="PANTHER" id="PTHR33294:SF8">
    <property type="entry name" value="OS02G0731500 PROTEIN"/>
    <property type="match status" value="1"/>
</dbReference>
<sequence>MGRETRGKLGRGLMGPLLVVDMVVYVIIIGLASWSINKYIDGQQSHPHLGGNSATNYLLIVALLAGTTGATSMIVGFAHFRAWSPASMAAATSTAAISCAITVLAFGLAWKEIKLGGRRGKRLQTLEVLIIISTLIHLLYILLLHAGHFNHKYGPSYGPDDVGQGPSQEAHKRSVSQQDQPPST</sequence>
<keyword evidence="2" id="KW-1133">Transmembrane helix</keyword>
<keyword evidence="2" id="KW-0812">Transmembrane</keyword>
<organism evidence="3 4">
    <name type="scientific">Saponaria officinalis</name>
    <name type="common">Common soapwort</name>
    <name type="synonym">Lychnis saponaria</name>
    <dbReference type="NCBI Taxonomy" id="3572"/>
    <lineage>
        <taxon>Eukaryota</taxon>
        <taxon>Viridiplantae</taxon>
        <taxon>Streptophyta</taxon>
        <taxon>Embryophyta</taxon>
        <taxon>Tracheophyta</taxon>
        <taxon>Spermatophyta</taxon>
        <taxon>Magnoliopsida</taxon>
        <taxon>eudicotyledons</taxon>
        <taxon>Gunneridae</taxon>
        <taxon>Pentapetalae</taxon>
        <taxon>Caryophyllales</taxon>
        <taxon>Caryophyllaceae</taxon>
        <taxon>Caryophylleae</taxon>
        <taxon>Saponaria</taxon>
    </lineage>
</organism>
<evidence type="ECO:0000256" key="2">
    <source>
        <dbReference type="SAM" id="Phobius"/>
    </source>
</evidence>
<gene>
    <name evidence="3" type="ORF">RND81_08G221000</name>
</gene>
<dbReference type="InterPro" id="IPR008390">
    <property type="entry name" value="AWPM-19"/>
</dbReference>